<organism evidence="1 2">
    <name type="scientific">Posidoniimonas corsicana</name>
    <dbReference type="NCBI Taxonomy" id="1938618"/>
    <lineage>
        <taxon>Bacteria</taxon>
        <taxon>Pseudomonadati</taxon>
        <taxon>Planctomycetota</taxon>
        <taxon>Planctomycetia</taxon>
        <taxon>Pirellulales</taxon>
        <taxon>Lacipirellulaceae</taxon>
        <taxon>Posidoniimonas</taxon>
    </lineage>
</organism>
<keyword evidence="2" id="KW-1185">Reference proteome</keyword>
<dbReference type="InterPro" id="IPR036439">
    <property type="entry name" value="Dockerin_dom_sf"/>
</dbReference>
<dbReference type="AlphaFoldDB" id="A0A5C5VE91"/>
<dbReference type="GO" id="GO:0000272">
    <property type="term" value="P:polysaccharide catabolic process"/>
    <property type="evidence" value="ECO:0007669"/>
    <property type="project" value="InterPro"/>
</dbReference>
<dbReference type="SUPFAM" id="SSF63446">
    <property type="entry name" value="Type I dockerin domain"/>
    <property type="match status" value="1"/>
</dbReference>
<proteinExistence type="predicted"/>
<dbReference type="Proteomes" id="UP000316714">
    <property type="component" value="Unassembled WGS sequence"/>
</dbReference>
<reference evidence="1 2" key="1">
    <citation type="submission" date="2019-02" db="EMBL/GenBank/DDBJ databases">
        <title>Deep-cultivation of Planctomycetes and their phenomic and genomic characterization uncovers novel biology.</title>
        <authorList>
            <person name="Wiegand S."/>
            <person name="Jogler M."/>
            <person name="Boedeker C."/>
            <person name="Pinto D."/>
            <person name="Vollmers J."/>
            <person name="Rivas-Marin E."/>
            <person name="Kohn T."/>
            <person name="Peeters S.H."/>
            <person name="Heuer A."/>
            <person name="Rast P."/>
            <person name="Oberbeckmann S."/>
            <person name="Bunk B."/>
            <person name="Jeske O."/>
            <person name="Meyerdierks A."/>
            <person name="Storesund J.E."/>
            <person name="Kallscheuer N."/>
            <person name="Luecker S."/>
            <person name="Lage O.M."/>
            <person name="Pohl T."/>
            <person name="Merkel B.J."/>
            <person name="Hornburger P."/>
            <person name="Mueller R.-W."/>
            <person name="Bruemmer F."/>
            <person name="Labrenz M."/>
            <person name="Spormann A.M."/>
            <person name="Op Den Camp H."/>
            <person name="Overmann J."/>
            <person name="Amann R."/>
            <person name="Jetten M.S.M."/>
            <person name="Mascher T."/>
            <person name="Medema M.H."/>
            <person name="Devos D.P."/>
            <person name="Kaster A.-K."/>
            <person name="Ovreas L."/>
            <person name="Rohde M."/>
            <person name="Galperin M.Y."/>
            <person name="Jogler C."/>
        </authorList>
    </citation>
    <scope>NUCLEOTIDE SEQUENCE [LARGE SCALE GENOMIC DNA]</scope>
    <source>
        <strain evidence="1 2">KOR34</strain>
    </source>
</reference>
<gene>
    <name evidence="1" type="ORF">KOR34_13770</name>
</gene>
<evidence type="ECO:0000313" key="2">
    <source>
        <dbReference type="Proteomes" id="UP000316714"/>
    </source>
</evidence>
<dbReference type="InterPro" id="IPR018247">
    <property type="entry name" value="EF_Hand_1_Ca_BS"/>
</dbReference>
<sequence>MWRAESHPYGSENVIGDPVRQQEVLAHVAANNFDRLYLSLGNLPLSEPDKVAGWLSSLNARGVEPQMLLGANTWIFPENRSSLLAHVYTRLINYNLTRTDPAERIPSLHLDIEPQGLSNWGSADPQGKKQMLYLLSDTYQDVRSLLDANGADDVRIYADLPVWFDSSSSIGWDDTAERNAWFQGVAETLDGVSMMAFERGTLSSIRSGVDWEVQNLPIEVRIGLNAAEVGTGETFPDFAGLDTLANSIAAHYGDQIGGVDYQPFVDYWDLAPAVAAAGDYNADGRVDSDDYAAWRSQYGGAGAADGNQDGVVNAADYSIWRDALESAATAAAATSAPSPTAAVLAACCVPAVLLLHGRSPRNHKSGGGL</sequence>
<evidence type="ECO:0008006" key="3">
    <source>
        <dbReference type="Google" id="ProtNLM"/>
    </source>
</evidence>
<evidence type="ECO:0000313" key="1">
    <source>
        <dbReference type="EMBL" id="TWT36471.1"/>
    </source>
</evidence>
<name>A0A5C5VE91_9BACT</name>
<dbReference type="Gene3D" id="1.10.1330.10">
    <property type="entry name" value="Dockerin domain"/>
    <property type="match status" value="1"/>
</dbReference>
<accession>A0A5C5VE91</accession>
<protein>
    <recommendedName>
        <fullName evidence="3">Dockerin domain-containing protein</fullName>
    </recommendedName>
</protein>
<dbReference type="PROSITE" id="PS00018">
    <property type="entry name" value="EF_HAND_1"/>
    <property type="match status" value="1"/>
</dbReference>
<dbReference type="EMBL" id="SIHJ01000001">
    <property type="protein sequence ID" value="TWT36471.1"/>
    <property type="molecule type" value="Genomic_DNA"/>
</dbReference>
<comment type="caution">
    <text evidence="1">The sequence shown here is derived from an EMBL/GenBank/DDBJ whole genome shotgun (WGS) entry which is preliminary data.</text>
</comment>